<dbReference type="GO" id="GO:0000287">
    <property type="term" value="F:magnesium ion binding"/>
    <property type="evidence" value="ECO:0007669"/>
    <property type="project" value="TreeGrafter"/>
</dbReference>
<dbReference type="Pfam" id="PF08282">
    <property type="entry name" value="Hydrolase_3"/>
    <property type="match status" value="1"/>
</dbReference>
<evidence type="ECO:0000313" key="2">
    <source>
        <dbReference type="Proteomes" id="UP000198948"/>
    </source>
</evidence>
<dbReference type="Gene3D" id="3.40.50.1000">
    <property type="entry name" value="HAD superfamily/HAD-like"/>
    <property type="match status" value="1"/>
</dbReference>
<proteinExistence type="predicted"/>
<dbReference type="InterPro" id="IPR006379">
    <property type="entry name" value="HAD-SF_hydro_IIB"/>
</dbReference>
<dbReference type="EMBL" id="FOHA01000004">
    <property type="protein sequence ID" value="SER73765.1"/>
    <property type="molecule type" value="Genomic_DNA"/>
</dbReference>
<evidence type="ECO:0000313" key="1">
    <source>
        <dbReference type="EMBL" id="SER73765.1"/>
    </source>
</evidence>
<accession>A0A1H9RMR4</accession>
<name>A0A1H9RMR4_9LACT</name>
<dbReference type="GO" id="GO:0016791">
    <property type="term" value="F:phosphatase activity"/>
    <property type="evidence" value="ECO:0007669"/>
    <property type="project" value="TreeGrafter"/>
</dbReference>
<gene>
    <name evidence="1" type="ORF">SAMN04488559_104155</name>
</gene>
<dbReference type="InterPro" id="IPR023214">
    <property type="entry name" value="HAD_sf"/>
</dbReference>
<reference evidence="1 2" key="1">
    <citation type="submission" date="2016-10" db="EMBL/GenBank/DDBJ databases">
        <authorList>
            <person name="de Groot N.N."/>
        </authorList>
    </citation>
    <scope>NUCLEOTIDE SEQUENCE [LARGE SCALE GENOMIC DNA]</scope>
    <source>
        <strain evidence="1 2">DSM 13760</strain>
    </source>
</reference>
<dbReference type="PANTHER" id="PTHR10000">
    <property type="entry name" value="PHOSPHOSERINE PHOSPHATASE"/>
    <property type="match status" value="1"/>
</dbReference>
<dbReference type="AlphaFoldDB" id="A0A1H9RMR4"/>
<dbReference type="Gene3D" id="3.30.1240.10">
    <property type="match status" value="1"/>
</dbReference>
<dbReference type="NCBIfam" id="TIGR01484">
    <property type="entry name" value="HAD-SF-IIB"/>
    <property type="match status" value="1"/>
</dbReference>
<organism evidence="1 2">
    <name type="scientific">Isobaculum melis</name>
    <dbReference type="NCBI Taxonomy" id="142588"/>
    <lineage>
        <taxon>Bacteria</taxon>
        <taxon>Bacillati</taxon>
        <taxon>Bacillota</taxon>
        <taxon>Bacilli</taxon>
        <taxon>Lactobacillales</taxon>
        <taxon>Carnobacteriaceae</taxon>
        <taxon>Isobaculum</taxon>
    </lineage>
</organism>
<protein>
    <recommendedName>
        <fullName evidence="3">Cof subfamily of IIB subfamily of haloacid dehalogenase superfamily/HAD-superfamily hydrolase, subfamily IIB</fullName>
    </recommendedName>
</protein>
<dbReference type="SUPFAM" id="SSF56784">
    <property type="entry name" value="HAD-like"/>
    <property type="match status" value="1"/>
</dbReference>
<dbReference type="STRING" id="142588.SAMN04488559_104155"/>
<dbReference type="Proteomes" id="UP000198948">
    <property type="component" value="Unassembled WGS sequence"/>
</dbReference>
<dbReference type="GO" id="GO:0005829">
    <property type="term" value="C:cytosol"/>
    <property type="evidence" value="ECO:0007669"/>
    <property type="project" value="TreeGrafter"/>
</dbReference>
<dbReference type="PANTHER" id="PTHR10000:SF55">
    <property type="entry name" value="5-AMINO-6-(5-PHOSPHO-D-RIBITYLAMINO)URACIL PHOSPHATASE YCSE"/>
    <property type="match status" value="1"/>
</dbReference>
<dbReference type="InterPro" id="IPR036412">
    <property type="entry name" value="HAD-like_sf"/>
</dbReference>
<sequence>MDKEQERNVVMITVFSDIDGTFHSPGSEIAPINLEAIAALQKQGDHFVFVSGRGCHQIVDLLTKAGQDCDMIFSNGAGYKLVGEAPVYENCLSIADCVKVLEIVEKEDIFYHIHTSEGIFLKPMHHYQTHLQKLRKKFETLGEQGTVVMDFKENYFTNECGHHEDLIGFFKENPEIHILKVELMDADDQIREQLIGKLASTGLYTFSSFFTALEVVHPHSNKGAAIQNYLAKMPSEKTYGIGDAENDFAMLEVVDVPVAVENATAAIKEKCQMVIGPCDSGGVGQFIFDQLILDK</sequence>
<keyword evidence="2" id="KW-1185">Reference proteome</keyword>
<evidence type="ECO:0008006" key="3">
    <source>
        <dbReference type="Google" id="ProtNLM"/>
    </source>
</evidence>